<organism evidence="1 2">
    <name type="scientific">Flavilitoribacter nigricans (strain ATCC 23147 / DSM 23189 / NBRC 102662 / NCIMB 1420 / SS-2)</name>
    <name type="common">Lewinella nigricans</name>
    <dbReference type="NCBI Taxonomy" id="1122177"/>
    <lineage>
        <taxon>Bacteria</taxon>
        <taxon>Pseudomonadati</taxon>
        <taxon>Bacteroidota</taxon>
        <taxon>Saprospiria</taxon>
        <taxon>Saprospirales</taxon>
        <taxon>Lewinellaceae</taxon>
        <taxon>Flavilitoribacter</taxon>
    </lineage>
</organism>
<dbReference type="OrthoDB" id="9801383at2"/>
<dbReference type="RefSeq" id="WP_099155047.1">
    <property type="nucleotide sequence ID" value="NZ_PDUD01000052.1"/>
</dbReference>
<dbReference type="InterPro" id="IPR008557">
    <property type="entry name" value="PhoX"/>
</dbReference>
<sequence length="464" mass="50908">MQEERALKRRDFIQQSALISLGFLALARCTGSVDKGTKTPPDFDLSLKTDPQQYMDLPDGFEYRIISRVGEKMDDGFLVPGRADGMGAFSGPDGKVIVVRNHENSPLPLDYSPFGKKNELLSQGDLAKLYDAGNSEMPGLGGTTTFIYNESTGQVERQYLSLAGTYRNCAGGVTPWNSWLTCEEDVTKKSDKIEKDHGFVFEIPATDQIGIVDPVPITAMGRFNHEAVAVDPKTGIVYQTEDAGNGLFYRYIPEVRGQLHAGGRLQALAIIDQPGLDTRNWESAAVRIGSPLQVRWIDMDDVLSPADDLRLRGSAAGAARFARGEGIWFGEDELYFACTNGGPKRHGQVFRYRTAPGEGTPDETQTPGTLELFAESEDKTVLHMCDNLTIAPWGDVLLCEDNGELNHIRGINRDGKIYDFAVNRSSSSEFAGLVFSPSGKTLFVNIQESGETVAITGPWERFSV</sequence>
<comment type="caution">
    <text evidence="1">The sequence shown here is derived from an EMBL/GenBank/DDBJ whole genome shotgun (WGS) entry which is preliminary data.</text>
</comment>
<proteinExistence type="predicted"/>
<reference evidence="1 2" key="1">
    <citation type="submission" date="2017-10" db="EMBL/GenBank/DDBJ databases">
        <title>The draft genome sequence of Lewinella nigricans NBRC 102662.</title>
        <authorList>
            <person name="Wang K."/>
        </authorList>
    </citation>
    <scope>NUCLEOTIDE SEQUENCE [LARGE SCALE GENOMIC DNA]</scope>
    <source>
        <strain evidence="1 2">NBRC 102662</strain>
    </source>
</reference>
<dbReference type="Pfam" id="PF05787">
    <property type="entry name" value="PhoX"/>
    <property type="match status" value="1"/>
</dbReference>
<dbReference type="AlphaFoldDB" id="A0A2D0MZD9"/>
<keyword evidence="2" id="KW-1185">Reference proteome</keyword>
<dbReference type="Proteomes" id="UP000223913">
    <property type="component" value="Unassembled WGS sequence"/>
</dbReference>
<dbReference type="EMBL" id="PDUD01000052">
    <property type="protein sequence ID" value="PHN01615.1"/>
    <property type="molecule type" value="Genomic_DNA"/>
</dbReference>
<gene>
    <name evidence="1" type="ORF">CRP01_36355</name>
</gene>
<accession>A0A2D0MZD9</accession>
<evidence type="ECO:0000313" key="1">
    <source>
        <dbReference type="EMBL" id="PHN01615.1"/>
    </source>
</evidence>
<evidence type="ECO:0000313" key="2">
    <source>
        <dbReference type="Proteomes" id="UP000223913"/>
    </source>
</evidence>
<dbReference type="SUPFAM" id="SSF63825">
    <property type="entry name" value="YWTD domain"/>
    <property type="match status" value="1"/>
</dbReference>
<protein>
    <submittedName>
        <fullName evidence="1">Phosphatase</fullName>
    </submittedName>
</protein>
<name>A0A2D0MZD9_FLAN2</name>
<dbReference type="PANTHER" id="PTHR35399:SF4">
    <property type="entry name" value="MEMBRANE PROTEIN"/>
    <property type="match status" value="1"/>
</dbReference>
<dbReference type="PANTHER" id="PTHR35399">
    <property type="entry name" value="SLR8030 PROTEIN"/>
    <property type="match status" value="1"/>
</dbReference>